<dbReference type="InterPro" id="IPR018201">
    <property type="entry name" value="Ketoacyl_synth_AS"/>
</dbReference>
<dbReference type="GO" id="GO:0004315">
    <property type="term" value="F:3-oxoacyl-[acyl-carrier-protein] synthase activity"/>
    <property type="evidence" value="ECO:0007669"/>
    <property type="project" value="InterPro"/>
</dbReference>
<evidence type="ECO:0000256" key="4">
    <source>
        <dbReference type="ARBA" id="ARBA00022679"/>
    </source>
</evidence>
<dbReference type="Pfam" id="PF00698">
    <property type="entry name" value="Acyl_transf_1"/>
    <property type="match status" value="2"/>
</dbReference>
<dbReference type="Gene3D" id="3.30.70.3290">
    <property type="match status" value="2"/>
</dbReference>
<feature type="region of interest" description="Disordered" evidence="9">
    <location>
        <begin position="1998"/>
        <end position="2017"/>
    </location>
</feature>
<feature type="compositionally biased region" description="Basic and acidic residues" evidence="9">
    <location>
        <begin position="2003"/>
        <end position="2017"/>
    </location>
</feature>
<dbReference type="CDD" id="cd00833">
    <property type="entry name" value="PKS"/>
    <property type="match status" value="2"/>
</dbReference>
<dbReference type="Gene3D" id="3.10.129.110">
    <property type="entry name" value="Polyketide synthase dehydratase"/>
    <property type="match status" value="1"/>
</dbReference>
<dbReference type="Gene3D" id="3.40.50.720">
    <property type="entry name" value="NAD(P)-binding Rossmann-like Domain"/>
    <property type="match status" value="1"/>
</dbReference>
<dbReference type="PROSITE" id="PS50075">
    <property type="entry name" value="CARRIER"/>
    <property type="match status" value="2"/>
</dbReference>
<dbReference type="GO" id="GO:0005886">
    <property type="term" value="C:plasma membrane"/>
    <property type="evidence" value="ECO:0007669"/>
    <property type="project" value="TreeGrafter"/>
</dbReference>
<evidence type="ECO:0000256" key="2">
    <source>
        <dbReference type="ARBA" id="ARBA00022450"/>
    </source>
</evidence>
<dbReference type="SMART" id="SM00825">
    <property type="entry name" value="PKS_KS"/>
    <property type="match status" value="2"/>
</dbReference>
<feature type="compositionally biased region" description="Low complexity" evidence="9">
    <location>
        <begin position="879"/>
        <end position="890"/>
    </location>
</feature>
<dbReference type="SUPFAM" id="SSF51735">
    <property type="entry name" value="NAD(P)-binding Rossmann-fold domains"/>
    <property type="match status" value="2"/>
</dbReference>
<keyword evidence="4" id="KW-0808">Transferase</keyword>
<dbReference type="CDD" id="cd08956">
    <property type="entry name" value="KR_3_FAS_SDR_x"/>
    <property type="match status" value="1"/>
</dbReference>
<evidence type="ECO:0000259" key="10">
    <source>
        <dbReference type="PROSITE" id="PS50075"/>
    </source>
</evidence>
<dbReference type="SUPFAM" id="SSF52151">
    <property type="entry name" value="FabD/lysophospholipase-like"/>
    <property type="match status" value="2"/>
</dbReference>
<feature type="region of interest" description="N-terminal hotdog fold" evidence="8">
    <location>
        <begin position="1902"/>
        <end position="2031"/>
    </location>
</feature>
<dbReference type="InterPro" id="IPR014031">
    <property type="entry name" value="Ketoacyl_synth_C"/>
</dbReference>
<dbReference type="Pfam" id="PF21089">
    <property type="entry name" value="PKS_DH_N"/>
    <property type="match status" value="1"/>
</dbReference>
<keyword evidence="6" id="KW-0511">Multifunctional enzyme</keyword>
<dbReference type="InterPro" id="IPR042104">
    <property type="entry name" value="PKS_dehydratase_sf"/>
</dbReference>
<keyword evidence="5" id="KW-0045">Antibiotic biosynthesis</keyword>
<dbReference type="PANTHER" id="PTHR43775:SF51">
    <property type="entry name" value="INACTIVE PHENOLPHTHIOCEROL SYNTHESIS POLYKETIDE SYNTHASE TYPE I PKS1-RELATED"/>
    <property type="match status" value="1"/>
</dbReference>
<reference evidence="13" key="1">
    <citation type="submission" date="2023-05" db="EMBL/GenBank/DDBJ databases">
        <title>Streptantibioticus silvisoli sp. nov., acidotolerant actinomycetes 1 from pine litter.</title>
        <authorList>
            <person name="Swiecimska M."/>
            <person name="Golinska P."/>
            <person name="Sangal V."/>
            <person name="Wachnowicz B."/>
            <person name="Goodfellow M."/>
        </authorList>
    </citation>
    <scope>NUCLEOTIDE SEQUENCE</scope>
    <source>
        <strain evidence="13">SL13</strain>
    </source>
</reference>
<comment type="caution">
    <text evidence="13">The sequence shown here is derived from an EMBL/GenBank/DDBJ whole genome shotgun (WGS) entry which is preliminary data.</text>
</comment>
<organism evidence="13">
    <name type="scientific">Streptantibioticus silvisoli</name>
    <dbReference type="NCBI Taxonomy" id="2705255"/>
    <lineage>
        <taxon>Bacteria</taxon>
        <taxon>Bacillati</taxon>
        <taxon>Actinomycetota</taxon>
        <taxon>Actinomycetes</taxon>
        <taxon>Kitasatosporales</taxon>
        <taxon>Streptomycetaceae</taxon>
        <taxon>Streptantibioticus</taxon>
    </lineage>
</organism>
<dbReference type="Pfam" id="PF00550">
    <property type="entry name" value="PP-binding"/>
    <property type="match status" value="2"/>
</dbReference>
<dbReference type="SMART" id="SM00827">
    <property type="entry name" value="PKS_AT"/>
    <property type="match status" value="2"/>
</dbReference>
<dbReference type="InterPro" id="IPR006162">
    <property type="entry name" value="Ppantetheine_attach_site"/>
</dbReference>
<protein>
    <submittedName>
        <fullName evidence="13">SDR family NAD(P)-dependent oxidoreductase</fullName>
    </submittedName>
</protein>
<evidence type="ECO:0000256" key="1">
    <source>
        <dbReference type="ARBA" id="ARBA00004792"/>
    </source>
</evidence>
<dbReference type="GO" id="GO:0006633">
    <property type="term" value="P:fatty acid biosynthetic process"/>
    <property type="evidence" value="ECO:0007669"/>
    <property type="project" value="InterPro"/>
</dbReference>
<sequence>MSTGSAVDEPIAVVGMSCRLPRADDPGQLWRLLEAGGDAVGEVPRGRWPDAGATGYRRGGFLTEVDRFDAGFFGISPNEAAAMDPQQRLALELAWQALEDARIAPERLRGAAAGVFFGAIGGDYALLHDRSGTSGPHTLTGTLRALIANRVSHQFGLRGPSLTVDCGQSSSLVAVHLACEQLRRGTVGLALAGGVNLNLLGTTSAVLGDFGALSPDGRCHTFDSRANGYVRGEGGGVVVLKPLSAALEDGDRVRCVILGGAVNNDGGGEGLTVPDADAQADVIRAACRSAGIAPRDVQYAELHGTGTRVGDPVEAAALGAVLGAGRPQSAPLLVGSVKTNIGHLEGAAGVAGLLKAALCVERRRLVPSLNFDTPHPDIPLASLRLDVVRRTREWPEPERRLVAGVSSFGVGGTNCHLLVAEAPRQEAAARTAAPAAGTPLVLTARSRPALHAQARALSRHLGEHPAAETADVALSLVRDRGEFEHRAVVLGDDRAALVHGLDALAAGRPDGSVVVGRAVPGGEVFVFPGQGSEWPGMALGLLGGPAVFTERLTACARALEPYLDFCLLDVLRNAPDAPDLRHADVVQPALWAVMVSLAEVWRARGVQPRTVMGTSQGEIAAATVIGALTLDDAARVVALRSRATRSIAGGRMLSVVAPPEVVDGLLATAAGVTVAVVNGPRSVVLSGPVGELTSMQDTLAAAGHRTKMLSPTYASHSPAVDAVREELLAALAPIRPRSTREVFVSTVTGRPVDPGTLDAAYWFANLRHPVRFADATRYALDHGHGRFVECSPHPVLAGSIEETAEDTGRDVVVVGSLRRDDGGPGRLLRGVAEAYVHGATVDREGLCVVPGAVATDLPGYPFQRDRHWLAGADGADRPAAAAGAVTDPAASEPSGAVAGASRRELGDLVARTVAAVLGHRDGTQIDATLTFKALGFDSATVVELRNRLQAQTGLRLPTTVLFDFPTPRLLVDSLYARLAGAQPGAEAAGTGAAGTGTTGSTTATTATGTDTADAAPEEDPVAIVAMGCRYPGSVTSPDELWRLVATGTDAITALPGNRGWDLDALYGPGDGRPGSCATRFGGFVHDADTFDAEFFGLSPREALAMDPQQRLLLEVAWEAVERAGIDPTGLAGSPTGVFVGAMASDYGPRLHQPGGVVDGHLLTGTATSVASGRIAYTFGLRGPAITVDTACSSSLVALHLATQALRRGECSLALAGGATLMSNPGNLVEFSRQNGLAVDGRAKAFSAEADGTAFAEGAGMLLLERLSDARRNGHPVLALVRGVAVNSDGASNGLTAPNGQAQRQVIRQALADAGLRGTDIDAVEAHGTGTALGDPIEAEAVLATYGQDRAAQREVWLGSVKSNIGHTQAAAGVAGVIKMVMAMRHGVLPRTLHAEQPTDKADWDSGRVRLLTREQPWPAGGRPRRAAVSSFGISGTNAHLVLEEPPATPRPVPAPDGEPLVWVASARSAASLRAYAGRLGRYAAAATGEELAGTGPALARRPSFAHRAVVVAAGRAELCEALAALAEGTAHPCLRTGVVPGGPVRPVLVFPGQGAQWNGMATELLARDAVFAGHLRDCARALEPYTGWSAVDVLTGVPGAPELAGTEVVQPVLFAVMVALARRWMAAGVEPAAVVGHSQGEIAAAHVAGALSLADAAKVVALRSRVLAVLDGTGGVLAVGSPAAEVGGWIGPWEGRLWVAVDNGPSGAVIAGELAAIEEFAAAYEGRVQLRRTPVAYAAHTPHVEAVRDELLSLLGELAPREGETAICSSCEGDFVPGSALTAGYWYRNLAEPVGFDAAVRVCAGGGRPLFVEVSPHPILAGAVRDILADAGVAGGAVGTLRRGLGGPAQFATALAEAFVQGAEVAWPRVLGPVGRPVELPGYAFDRRRYWLGGADGGVLGHPVLTGEVPVADGGGMLLTGRLSRHTAPWLVDHAVRGSVLLPGTGFVELALQAAAATGADLVEELTLHVPLVLPATGAVQVQAAVGGADASGRRTVTVLSRPDGDGEHGGDGGEWTRHADGLVGGPAPRGGERLSAWPPAGAVPIDLAGAYERLAEEGYGYGPAFQGLTAAWRDGECRYAEVALPEPADAEAGRFAVHPALLDAALHVLVLDAADALDTAGPLLPFSWSGVWIAAHGADRLRVRLTGSAAGGVEVSLHDAGGAVIGGVGELTLRPAPAAGTTAGAGAELHQVDWVAAPAAAGAPADRWAVVGTGAFTDEVFGALRAAGLDAVARDGLDALPDPVPPVVVVPGPHPVPGGGDPLPAVRSRLREVLRLVRGWVADDRFGGSRLVFLADPRSLDGAPVWGLVRSAATEHPGRFALADVGGAPQGLAAALAAVAGAGEPQCAVRDGRLLVPRVARRAATGGAPVDLGGGTVLVTGGTGGLGSLVAERLVVEHGARDLLLVSRTGEGAAGTGELTRRLADLGATVRVAACDVGDRGELAALLARVPARRPLVAVVHAAGVLDDATVAGLTAGQLDAVLRPKADAGWLLHDLTRDAPLRAFVLFSSVAGVLGTAGQGNYAAANAFLDALAEHRRALGLPAVSIAWGLWASPSTMTAGLSGADTARLSGTGVALLGSGHGLDLFDAALRRADDGSAAVVAARWDTSGLRATLAGGGEVPAVLRALVPPPPRAAVGGPAADPGPAPETLTDQLARLDRAGASEALLDFVREQVAVSLGHRSAETVEVGRPLRELGLDSLMSVELRNRLTARTGLRLPASLVFNHPTVTALAGYLLGELVAVEPSAEELLRQALEQVVARLADADPAERDRMAAALHDTLGHVTAPAGAGAAAAGPDLGSDEEIFAFIDARS</sequence>
<evidence type="ECO:0000259" key="12">
    <source>
        <dbReference type="PROSITE" id="PS52019"/>
    </source>
</evidence>
<evidence type="ECO:0000256" key="6">
    <source>
        <dbReference type="ARBA" id="ARBA00023268"/>
    </source>
</evidence>
<dbReference type="Gene3D" id="3.40.366.10">
    <property type="entry name" value="Malonyl-Coenzyme A Acyl Carrier Protein, domain 2"/>
    <property type="match status" value="2"/>
</dbReference>
<dbReference type="InterPro" id="IPR016036">
    <property type="entry name" value="Malonyl_transacylase_ACP-bd"/>
</dbReference>
<evidence type="ECO:0000256" key="3">
    <source>
        <dbReference type="ARBA" id="ARBA00022553"/>
    </source>
</evidence>
<dbReference type="InterPro" id="IPR032821">
    <property type="entry name" value="PKS_assoc"/>
</dbReference>
<dbReference type="SMART" id="SM01294">
    <property type="entry name" value="PKS_PP_betabranch"/>
    <property type="match status" value="1"/>
</dbReference>
<dbReference type="SMART" id="SM00823">
    <property type="entry name" value="PKS_PP"/>
    <property type="match status" value="2"/>
</dbReference>
<keyword evidence="7" id="KW-0012">Acyltransferase</keyword>
<feature type="domain" description="Carrier" evidence="10">
    <location>
        <begin position="900"/>
        <end position="978"/>
    </location>
</feature>
<dbReference type="PANTHER" id="PTHR43775">
    <property type="entry name" value="FATTY ACID SYNTHASE"/>
    <property type="match status" value="1"/>
</dbReference>
<dbReference type="InterPro" id="IPR016035">
    <property type="entry name" value="Acyl_Trfase/lysoPLipase"/>
</dbReference>
<dbReference type="InterPro" id="IPR057326">
    <property type="entry name" value="KR_dom"/>
</dbReference>
<dbReference type="Pfam" id="PF00109">
    <property type="entry name" value="ketoacyl-synt"/>
    <property type="match status" value="2"/>
</dbReference>
<dbReference type="RefSeq" id="WP_282699145.1">
    <property type="nucleotide sequence ID" value="NZ_JABXJJ020000058.1"/>
</dbReference>
<feature type="active site" description="Proton donor; for dehydratase activity" evidence="8">
    <location>
        <position position="2104"/>
    </location>
</feature>
<feature type="domain" description="Ketosynthase family 3 (KS3)" evidence="11">
    <location>
        <begin position="8"/>
        <end position="421"/>
    </location>
</feature>
<evidence type="ECO:0000256" key="5">
    <source>
        <dbReference type="ARBA" id="ARBA00023194"/>
    </source>
</evidence>
<keyword evidence="3" id="KW-0597">Phosphoprotein</keyword>
<dbReference type="InterPro" id="IPR049900">
    <property type="entry name" value="PKS_mFAS_DH"/>
</dbReference>
<dbReference type="PROSITE" id="PS52004">
    <property type="entry name" value="KS3_2"/>
    <property type="match status" value="2"/>
</dbReference>
<dbReference type="Gene3D" id="3.40.47.10">
    <property type="match status" value="2"/>
</dbReference>
<dbReference type="SUPFAM" id="SSF47336">
    <property type="entry name" value="ACP-like"/>
    <property type="match status" value="2"/>
</dbReference>
<evidence type="ECO:0000256" key="7">
    <source>
        <dbReference type="ARBA" id="ARBA00023315"/>
    </source>
</evidence>
<dbReference type="GO" id="GO:0004312">
    <property type="term" value="F:fatty acid synthase activity"/>
    <property type="evidence" value="ECO:0007669"/>
    <property type="project" value="TreeGrafter"/>
</dbReference>
<feature type="compositionally biased region" description="Low complexity" evidence="9">
    <location>
        <begin position="998"/>
        <end position="1014"/>
    </location>
</feature>
<evidence type="ECO:0000256" key="8">
    <source>
        <dbReference type="PROSITE-ProRule" id="PRU01363"/>
    </source>
</evidence>
<dbReference type="Pfam" id="PF16197">
    <property type="entry name" value="KAsynt_C_assoc"/>
    <property type="match status" value="2"/>
</dbReference>
<dbReference type="Pfam" id="PF14765">
    <property type="entry name" value="PS-DH"/>
    <property type="match status" value="1"/>
</dbReference>
<dbReference type="InterPro" id="IPR014030">
    <property type="entry name" value="Ketoacyl_synth_N"/>
</dbReference>
<dbReference type="InterPro" id="IPR009081">
    <property type="entry name" value="PP-bd_ACP"/>
</dbReference>
<feature type="domain" description="PKS/mFAS DH" evidence="12">
    <location>
        <begin position="1902"/>
        <end position="2183"/>
    </location>
</feature>
<feature type="domain" description="Carrier" evidence="10">
    <location>
        <begin position="2666"/>
        <end position="2741"/>
    </location>
</feature>
<dbReference type="PROSITE" id="PS00606">
    <property type="entry name" value="KS3_1"/>
    <property type="match status" value="1"/>
</dbReference>
<dbReference type="InterPro" id="IPR014043">
    <property type="entry name" value="Acyl_transferase_dom"/>
</dbReference>
<dbReference type="PROSITE" id="PS52019">
    <property type="entry name" value="PKS_MFAS_DH"/>
    <property type="match status" value="1"/>
</dbReference>
<dbReference type="Gene3D" id="1.10.1200.10">
    <property type="entry name" value="ACP-like"/>
    <property type="match status" value="2"/>
</dbReference>
<keyword evidence="2" id="KW-0596">Phosphopantetheine</keyword>
<dbReference type="GO" id="GO:0031177">
    <property type="term" value="F:phosphopantetheine binding"/>
    <property type="evidence" value="ECO:0007669"/>
    <property type="project" value="InterPro"/>
</dbReference>
<feature type="region of interest" description="Disordered" evidence="9">
    <location>
        <begin position="879"/>
        <end position="898"/>
    </location>
</feature>
<feature type="domain" description="Ketosynthase family 3 (KS3)" evidence="11">
    <location>
        <begin position="1018"/>
        <end position="1444"/>
    </location>
</feature>
<dbReference type="PROSITE" id="PS00012">
    <property type="entry name" value="PHOSPHOPANTETHEINE"/>
    <property type="match status" value="1"/>
</dbReference>
<dbReference type="InterPro" id="IPR001227">
    <property type="entry name" value="Ac_transferase_dom_sf"/>
</dbReference>
<evidence type="ECO:0000313" key="13">
    <source>
        <dbReference type="EMBL" id="MDI5974013.1"/>
    </source>
</evidence>
<feature type="active site" description="Proton acceptor; for dehydratase activity" evidence="8">
    <location>
        <position position="1934"/>
    </location>
</feature>
<dbReference type="SUPFAM" id="SSF55048">
    <property type="entry name" value="Probable ACP-binding domain of malonyl-CoA ACP transacylase"/>
    <property type="match status" value="2"/>
</dbReference>
<evidence type="ECO:0000256" key="9">
    <source>
        <dbReference type="SAM" id="MobiDB-lite"/>
    </source>
</evidence>
<comment type="pathway">
    <text evidence="1">Antibiotic biosynthesis.</text>
</comment>
<dbReference type="InterPro" id="IPR013968">
    <property type="entry name" value="PKS_KR"/>
</dbReference>
<dbReference type="InterPro" id="IPR049552">
    <property type="entry name" value="PKS_DH_N"/>
</dbReference>
<dbReference type="FunFam" id="1.10.1200.10:FF:000007">
    <property type="entry name" value="Probable polyketide synthase pks17"/>
    <property type="match status" value="1"/>
</dbReference>
<dbReference type="EMBL" id="JABXJJ020000058">
    <property type="protein sequence ID" value="MDI5974013.1"/>
    <property type="molecule type" value="Genomic_DNA"/>
</dbReference>
<dbReference type="InterPro" id="IPR050091">
    <property type="entry name" value="PKS_NRPS_Biosynth_Enz"/>
</dbReference>
<name>A0AA90H4L0_9ACTN</name>
<dbReference type="InterPro" id="IPR036736">
    <property type="entry name" value="ACP-like_sf"/>
</dbReference>
<evidence type="ECO:0000259" key="11">
    <source>
        <dbReference type="PROSITE" id="PS52004"/>
    </source>
</evidence>
<dbReference type="SUPFAM" id="SSF53901">
    <property type="entry name" value="Thiolase-like"/>
    <property type="match status" value="2"/>
</dbReference>
<dbReference type="InterPro" id="IPR020807">
    <property type="entry name" value="PKS_DH"/>
</dbReference>
<dbReference type="GO" id="GO:0071770">
    <property type="term" value="P:DIM/DIP cell wall layer assembly"/>
    <property type="evidence" value="ECO:0007669"/>
    <property type="project" value="TreeGrafter"/>
</dbReference>
<feature type="region of interest" description="C-terminal hotdog fold" evidence="8">
    <location>
        <begin position="2043"/>
        <end position="2183"/>
    </location>
</feature>
<dbReference type="GO" id="GO:0005737">
    <property type="term" value="C:cytoplasm"/>
    <property type="evidence" value="ECO:0007669"/>
    <property type="project" value="TreeGrafter"/>
</dbReference>
<dbReference type="Pfam" id="PF08659">
    <property type="entry name" value="KR"/>
    <property type="match status" value="1"/>
</dbReference>
<feature type="region of interest" description="Disordered" evidence="9">
    <location>
        <begin position="985"/>
        <end position="1014"/>
    </location>
</feature>
<dbReference type="Pfam" id="PF02801">
    <property type="entry name" value="Ketoacyl-synt_C"/>
    <property type="match status" value="2"/>
</dbReference>
<proteinExistence type="predicted"/>
<dbReference type="SMART" id="SM00822">
    <property type="entry name" value="PKS_KR"/>
    <property type="match status" value="1"/>
</dbReference>
<accession>A0AA90H4L0</accession>
<dbReference type="GO" id="GO:0033068">
    <property type="term" value="P:macrolide biosynthetic process"/>
    <property type="evidence" value="ECO:0007669"/>
    <property type="project" value="UniProtKB-ARBA"/>
</dbReference>
<dbReference type="FunFam" id="3.40.47.10:FF:000019">
    <property type="entry name" value="Polyketide synthase type I"/>
    <property type="match status" value="1"/>
</dbReference>
<gene>
    <name evidence="13" type="ORF">POF50_032510</name>
</gene>
<dbReference type="InterPro" id="IPR020841">
    <property type="entry name" value="PKS_Beta-ketoAc_synthase_dom"/>
</dbReference>
<dbReference type="InterPro" id="IPR016039">
    <property type="entry name" value="Thiolase-like"/>
</dbReference>
<dbReference type="InterPro" id="IPR020806">
    <property type="entry name" value="PKS_PP-bd"/>
</dbReference>
<dbReference type="InterPro" id="IPR049551">
    <property type="entry name" value="PKS_DH_C"/>
</dbReference>
<dbReference type="SMART" id="SM00826">
    <property type="entry name" value="PKS_DH"/>
    <property type="match status" value="1"/>
</dbReference>
<dbReference type="InterPro" id="IPR036291">
    <property type="entry name" value="NAD(P)-bd_dom_sf"/>
</dbReference>